<evidence type="ECO:0000313" key="2">
    <source>
        <dbReference type="Proteomes" id="UP000537126"/>
    </source>
</evidence>
<evidence type="ECO:0000313" key="1">
    <source>
        <dbReference type="EMBL" id="NIK72590.1"/>
    </source>
</evidence>
<dbReference type="EMBL" id="JAASRN010000001">
    <property type="protein sequence ID" value="NIK72590.1"/>
    <property type="molecule type" value="Genomic_DNA"/>
</dbReference>
<gene>
    <name evidence="1" type="ORF">FHS56_000076</name>
</gene>
<dbReference type="Proteomes" id="UP000537126">
    <property type="component" value="Unassembled WGS sequence"/>
</dbReference>
<dbReference type="Gene3D" id="3.40.30.10">
    <property type="entry name" value="Glutaredoxin"/>
    <property type="match status" value="1"/>
</dbReference>
<dbReference type="RefSeq" id="WP_166917911.1">
    <property type="nucleotide sequence ID" value="NZ_JAASRN010000001.1"/>
</dbReference>
<sequence length="132" mass="15209">MGLFKKILGREEEVKNSQKNPVWRRFPNEEALVQAIEQESYEKPVLIFKHSSRCSISATALARFERAWDESLQHAFIPYLLLVIEERPLSNAVARMADVEHQSPQLLLFKDGKCVYHSSHLAIDAESLKVFL</sequence>
<protein>
    <submittedName>
        <fullName evidence="1">Bacillithiol system protein YtxJ</fullName>
    </submittedName>
</protein>
<dbReference type="Pfam" id="PF11009">
    <property type="entry name" value="BrxC"/>
    <property type="match status" value="1"/>
</dbReference>
<organism evidence="1 2">
    <name type="scientific">Thermonema lapsum</name>
    <dbReference type="NCBI Taxonomy" id="28195"/>
    <lineage>
        <taxon>Bacteria</taxon>
        <taxon>Pseudomonadati</taxon>
        <taxon>Bacteroidota</taxon>
        <taxon>Cytophagia</taxon>
        <taxon>Cytophagales</taxon>
        <taxon>Thermonemataceae</taxon>
        <taxon>Thermonema</taxon>
    </lineage>
</organism>
<reference evidence="1 2" key="1">
    <citation type="submission" date="2020-03" db="EMBL/GenBank/DDBJ databases">
        <title>Genomic Encyclopedia of Type Strains, Phase IV (KMG-IV): sequencing the most valuable type-strain genomes for metagenomic binning, comparative biology and taxonomic classification.</title>
        <authorList>
            <person name="Goeker M."/>
        </authorList>
    </citation>
    <scope>NUCLEOTIDE SEQUENCE [LARGE SCALE GENOMIC DNA]</scope>
    <source>
        <strain evidence="1 2">DSM 5718</strain>
    </source>
</reference>
<comment type="caution">
    <text evidence="1">The sequence shown here is derived from an EMBL/GenBank/DDBJ whole genome shotgun (WGS) entry which is preliminary data.</text>
</comment>
<proteinExistence type="predicted"/>
<keyword evidence="2" id="KW-1185">Reference proteome</keyword>
<dbReference type="AlphaFoldDB" id="A0A846MME3"/>
<dbReference type="NCBIfam" id="TIGR04019">
    <property type="entry name" value="B_thiol_YtxJ"/>
    <property type="match status" value="1"/>
</dbReference>
<accession>A0A846MME3</accession>
<name>A0A846MME3_9BACT</name>
<dbReference type="InterPro" id="IPR022551">
    <property type="entry name" value="BrxC"/>
</dbReference>